<feature type="region of interest" description="Disordered" evidence="1">
    <location>
        <begin position="1"/>
        <end position="37"/>
    </location>
</feature>
<protein>
    <submittedName>
        <fullName evidence="2">Uncharacterized protein</fullName>
    </submittedName>
</protein>
<evidence type="ECO:0000256" key="1">
    <source>
        <dbReference type="SAM" id="MobiDB-lite"/>
    </source>
</evidence>
<dbReference type="EMBL" id="JELW01000080">
    <property type="protein sequence ID" value="EXU95446.1"/>
    <property type="molecule type" value="Genomic_DNA"/>
</dbReference>
<dbReference type="HOGENOM" id="CLU_636288_0_0_1"/>
<accession>A0A014MW13</accession>
<dbReference type="Proteomes" id="UP000030151">
    <property type="component" value="Unassembled WGS sequence"/>
</dbReference>
<evidence type="ECO:0000313" key="2">
    <source>
        <dbReference type="EMBL" id="EXU95446.1"/>
    </source>
</evidence>
<reference evidence="2 3" key="1">
    <citation type="submission" date="2014-02" db="EMBL/GenBank/DDBJ databases">
        <title>The genome sequence of the entomopathogenic fungus Metarhizium robertsii ARSEF 2575.</title>
        <authorList>
            <person name="Giuliano Garisto Donzelli B."/>
            <person name="Roe B.A."/>
            <person name="Macmil S.L."/>
            <person name="Krasnoff S.B."/>
            <person name="Gibson D.M."/>
        </authorList>
    </citation>
    <scope>NUCLEOTIDE SEQUENCE [LARGE SCALE GENOMIC DNA]</scope>
    <source>
        <strain evidence="2 3">ARSEF 2575</strain>
    </source>
</reference>
<sequence length="431" mass="47428">MELTQNEDPFGPASPPDNVNNVTSPSTSGRRLRRSARVSSPLREVWVGIDFGTSSIRAAFTESGRPPEQIPMGATDDVSGGQVTSYRLPTAGKATDFDNVASGVKQSLDANLCRHGGQGERFVALCKKHKVDKAAVICALFKGALNNTSRCLHSKGRRTMARVNITVPAMWTVDEHGQDIQNEIERIAVRAGFPEDKIYFDTEPGSAMAYVKIRSLIHNAASVKNTQASLPRWQLATGKWQVATGSHRKPRVARFVQAVPYNRVCDTVYAKLDSATTFTKWEVHPRWRLREVASQDPYRRILDPKVATALRGRPKNTAQPVPTSLAVETESQSGSQPGGKRRRRPQCWPITSANAKKAQKAARGTTSQSSSQARISTQQQAGRLSAALIEGKTTGVRFSGRRTQRNIRRARSRWELAKSDEEDAGCIVVQQ</sequence>
<feature type="compositionally biased region" description="Polar residues" evidence="1">
    <location>
        <begin position="17"/>
        <end position="29"/>
    </location>
</feature>
<feature type="region of interest" description="Disordered" evidence="1">
    <location>
        <begin position="309"/>
        <end position="379"/>
    </location>
</feature>
<gene>
    <name evidence="2" type="ORF">X797_011467</name>
</gene>
<organism evidence="2 3">
    <name type="scientific">Metarhizium robertsii</name>
    <dbReference type="NCBI Taxonomy" id="568076"/>
    <lineage>
        <taxon>Eukaryota</taxon>
        <taxon>Fungi</taxon>
        <taxon>Dikarya</taxon>
        <taxon>Ascomycota</taxon>
        <taxon>Pezizomycotina</taxon>
        <taxon>Sordariomycetes</taxon>
        <taxon>Hypocreomycetidae</taxon>
        <taxon>Hypocreales</taxon>
        <taxon>Clavicipitaceae</taxon>
        <taxon>Metarhizium</taxon>
    </lineage>
</organism>
<feature type="region of interest" description="Disordered" evidence="1">
    <location>
        <begin position="62"/>
        <end position="81"/>
    </location>
</feature>
<dbReference type="AlphaFoldDB" id="A0A014MW13"/>
<comment type="caution">
    <text evidence="2">The sequence shown here is derived from an EMBL/GenBank/DDBJ whole genome shotgun (WGS) entry which is preliminary data.</text>
</comment>
<evidence type="ECO:0000313" key="3">
    <source>
        <dbReference type="Proteomes" id="UP000030151"/>
    </source>
</evidence>
<proteinExistence type="predicted"/>
<feature type="compositionally biased region" description="Polar residues" evidence="1">
    <location>
        <begin position="364"/>
        <end position="379"/>
    </location>
</feature>
<name>A0A014MW13_9HYPO</name>